<comment type="caution">
    <text evidence="2">The sequence shown here is derived from an EMBL/GenBank/DDBJ whole genome shotgun (WGS) entry which is preliminary data.</text>
</comment>
<feature type="transmembrane region" description="Helical" evidence="1">
    <location>
        <begin position="94"/>
        <end position="116"/>
    </location>
</feature>
<evidence type="ECO:0000256" key="1">
    <source>
        <dbReference type="SAM" id="Phobius"/>
    </source>
</evidence>
<sequence>MSQLICWLLVALVHLVPALALFRPALITRLYGVAPDSPLLLFMHHRAALFFAVFIACIWAAFDPGGRKLATLLAAISMLSFLFLYVIYGRPAALGTIALVDLIGLVPLAWAGWHAFQQ</sequence>
<dbReference type="EMBL" id="NISJ01000013">
    <property type="protein sequence ID" value="OWQ92391.1"/>
    <property type="molecule type" value="Genomic_DNA"/>
</dbReference>
<evidence type="ECO:0000313" key="3">
    <source>
        <dbReference type="Proteomes" id="UP000197097"/>
    </source>
</evidence>
<keyword evidence="1" id="KW-0472">Membrane</keyword>
<dbReference type="OrthoDB" id="7391202at2"/>
<name>A0A246JIG3_9SPHN</name>
<proteinExistence type="predicted"/>
<organism evidence="2 3">
    <name type="scientific">Sphingopyxis witflariensis</name>
    <dbReference type="NCBI Taxonomy" id="173675"/>
    <lineage>
        <taxon>Bacteria</taxon>
        <taxon>Pseudomonadati</taxon>
        <taxon>Pseudomonadota</taxon>
        <taxon>Alphaproteobacteria</taxon>
        <taxon>Sphingomonadales</taxon>
        <taxon>Sphingomonadaceae</taxon>
        <taxon>Sphingopyxis</taxon>
    </lineage>
</organism>
<dbReference type="Proteomes" id="UP000197097">
    <property type="component" value="Unassembled WGS sequence"/>
</dbReference>
<keyword evidence="1" id="KW-1133">Transmembrane helix</keyword>
<dbReference type="AlphaFoldDB" id="A0A246JIG3"/>
<gene>
    <name evidence="2" type="ORF">CDQ91_18195</name>
</gene>
<feature type="transmembrane region" description="Helical" evidence="1">
    <location>
        <begin position="69"/>
        <end position="88"/>
    </location>
</feature>
<keyword evidence="2" id="KW-0548">Nucleotidyltransferase</keyword>
<evidence type="ECO:0000313" key="2">
    <source>
        <dbReference type="EMBL" id="OWQ92391.1"/>
    </source>
</evidence>
<dbReference type="RefSeq" id="WP_088474132.1">
    <property type="nucleotide sequence ID" value="NZ_NISJ01000013.1"/>
</dbReference>
<keyword evidence="1" id="KW-0812">Transmembrane</keyword>
<dbReference type="GO" id="GO:0016779">
    <property type="term" value="F:nucleotidyltransferase activity"/>
    <property type="evidence" value="ECO:0007669"/>
    <property type="project" value="UniProtKB-KW"/>
</dbReference>
<reference evidence="2 3" key="1">
    <citation type="journal article" date="2002" name="Int. J. Syst. Evol. Microbiol.">
        <title>Sphingopyxis witflariensis sp. nov., isolated from activated sludge.</title>
        <authorList>
            <person name="Kampfer P."/>
            <person name="Witzenberger R."/>
            <person name="Denner E.B."/>
            <person name="Busse H.J."/>
            <person name="Neef A."/>
        </authorList>
    </citation>
    <scope>NUCLEOTIDE SEQUENCE [LARGE SCALE GENOMIC DNA]</scope>
    <source>
        <strain evidence="2 3">DSM 14551</strain>
    </source>
</reference>
<keyword evidence="2" id="KW-0808">Transferase</keyword>
<protein>
    <submittedName>
        <fullName evidence="2">Phosphopantetheine adenylyltransferase</fullName>
    </submittedName>
</protein>
<accession>A0A246JIG3</accession>
<feature type="transmembrane region" description="Helical" evidence="1">
    <location>
        <begin position="44"/>
        <end position="62"/>
    </location>
</feature>
<keyword evidence="3" id="KW-1185">Reference proteome</keyword>